<evidence type="ECO:0000256" key="7">
    <source>
        <dbReference type="ARBA" id="ARBA00022840"/>
    </source>
</evidence>
<gene>
    <name evidence="11" type="ORF">GCM10007932_02560</name>
</gene>
<dbReference type="AlphaFoldDB" id="A0AAV5NJR8"/>
<evidence type="ECO:0000256" key="2">
    <source>
        <dbReference type="ARBA" id="ARBA00022448"/>
    </source>
</evidence>
<dbReference type="InterPro" id="IPR050107">
    <property type="entry name" value="ABC_carbohydrate_import_ATPase"/>
</dbReference>
<evidence type="ECO:0000256" key="9">
    <source>
        <dbReference type="ARBA" id="ARBA00023136"/>
    </source>
</evidence>
<proteinExistence type="predicted"/>
<keyword evidence="3" id="KW-1003">Cell membrane</keyword>
<dbReference type="GO" id="GO:0016887">
    <property type="term" value="F:ATP hydrolysis activity"/>
    <property type="evidence" value="ECO:0007669"/>
    <property type="project" value="InterPro"/>
</dbReference>
<keyword evidence="12" id="KW-1185">Reference proteome</keyword>
<dbReference type="PROSITE" id="PS50893">
    <property type="entry name" value="ABC_TRANSPORTER_2"/>
    <property type="match status" value="2"/>
</dbReference>
<dbReference type="PANTHER" id="PTHR43790:SF9">
    <property type="entry name" value="GALACTOFURANOSE TRANSPORTER ATP-BINDING PROTEIN YTFR"/>
    <property type="match status" value="1"/>
</dbReference>
<name>A0AAV5NJR8_9VIBR</name>
<dbReference type="GO" id="GO:0005524">
    <property type="term" value="F:ATP binding"/>
    <property type="evidence" value="ECO:0007669"/>
    <property type="project" value="UniProtKB-KW"/>
</dbReference>
<dbReference type="CDD" id="cd03215">
    <property type="entry name" value="ABC_Carb_Monos_II"/>
    <property type="match status" value="1"/>
</dbReference>
<feature type="domain" description="ABC transporter" evidence="10">
    <location>
        <begin position="274"/>
        <end position="512"/>
    </location>
</feature>
<keyword evidence="2" id="KW-0813">Transport</keyword>
<dbReference type="CDD" id="cd03216">
    <property type="entry name" value="ABC_Carb_Monos_I"/>
    <property type="match status" value="1"/>
</dbReference>
<comment type="caution">
    <text evidence="11">The sequence shown here is derived from an EMBL/GenBank/DDBJ whole genome shotgun (WGS) entry which is preliminary data.</text>
</comment>
<keyword evidence="4" id="KW-0762">Sugar transport</keyword>
<keyword evidence="9" id="KW-0472">Membrane</keyword>
<dbReference type="InterPro" id="IPR003439">
    <property type="entry name" value="ABC_transporter-like_ATP-bd"/>
</dbReference>
<evidence type="ECO:0000256" key="3">
    <source>
        <dbReference type="ARBA" id="ARBA00022475"/>
    </source>
</evidence>
<dbReference type="PANTHER" id="PTHR43790">
    <property type="entry name" value="CARBOHYDRATE TRANSPORT ATP-BINDING PROTEIN MG119-RELATED"/>
    <property type="match status" value="1"/>
</dbReference>
<sequence>MSTLIEEDVTTSVVIASEKKQPNTPTLELKGVRKEFPGVVALNDVSFDIRSGEVHALLGENGAGKSTLMKVLSGIYQAEYGEVRIDGTPVLLKTPMDARNQGILMIHQELSLVEDLTVAENIFLGMLPRFGLGFVDSKTLNRRSSEILSRLNCDFKANDKVADLTIAKKYMVEIARALVFTPKIVIFDEPTASLTDYEKVVLFDMINELKKSGVGIAYISHRMDEIFTLSDRLTVLRDGEYRGTLETAKTNEQDVTALMIGRELDKSGCIDPQLGGETVLEVNKLTLKPYYEDISFDLKKGTVVGMYGLVGAGRTEIAETLFGLRNPESGYITFNGERIIISDSKVAVDTGIALVPENRKEQGLVLEMSCRDNMTIAQVDRLSVLGWLLQGKEGKIYDDYAQQLSIKSPDGSYPVGNLSGGNQQKVVIGKWLSIQPKVLILDEPTRGIDVGSKSEIHTLIRELARSGLAVLVISSEMPEVLGVSDQILAMYEGKLVKTFTSEEVSEGALVTAITGQ</sequence>
<reference evidence="12" key="1">
    <citation type="journal article" date="2019" name="Int. J. Syst. Evol. Microbiol.">
        <title>The Global Catalogue of Microorganisms (GCM) 10K type strain sequencing project: providing services to taxonomists for standard genome sequencing and annotation.</title>
        <authorList>
            <consortium name="The Broad Institute Genomics Platform"/>
            <consortium name="The Broad Institute Genome Sequencing Center for Infectious Disease"/>
            <person name="Wu L."/>
            <person name="Ma J."/>
        </authorList>
    </citation>
    <scope>NUCLEOTIDE SEQUENCE [LARGE SCALE GENOMIC DNA]</scope>
    <source>
        <strain evidence="12">NBRC 15640</strain>
    </source>
</reference>
<accession>A0AAV5NJR8</accession>
<evidence type="ECO:0000313" key="12">
    <source>
        <dbReference type="Proteomes" id="UP001156690"/>
    </source>
</evidence>
<dbReference type="SMART" id="SM00382">
    <property type="entry name" value="AAA"/>
    <property type="match status" value="2"/>
</dbReference>
<dbReference type="EMBL" id="BSNX01000002">
    <property type="protein sequence ID" value="GLQ70896.1"/>
    <property type="molecule type" value="Genomic_DNA"/>
</dbReference>
<evidence type="ECO:0000256" key="4">
    <source>
        <dbReference type="ARBA" id="ARBA00022597"/>
    </source>
</evidence>
<dbReference type="GO" id="GO:0005886">
    <property type="term" value="C:plasma membrane"/>
    <property type="evidence" value="ECO:0007669"/>
    <property type="project" value="UniProtKB-SubCell"/>
</dbReference>
<keyword evidence="6" id="KW-0547">Nucleotide-binding</keyword>
<protein>
    <submittedName>
        <fullName evidence="11">Monosaccharide-transporting ATPase</fullName>
    </submittedName>
</protein>
<comment type="subcellular location">
    <subcellularLocation>
        <location evidence="1">Cell membrane</location>
        <topology evidence="1">Peripheral membrane protein</topology>
    </subcellularLocation>
</comment>
<evidence type="ECO:0000256" key="1">
    <source>
        <dbReference type="ARBA" id="ARBA00004202"/>
    </source>
</evidence>
<evidence type="ECO:0000313" key="11">
    <source>
        <dbReference type="EMBL" id="GLQ70896.1"/>
    </source>
</evidence>
<dbReference type="InterPro" id="IPR017871">
    <property type="entry name" value="ABC_transporter-like_CS"/>
</dbReference>
<dbReference type="InterPro" id="IPR027417">
    <property type="entry name" value="P-loop_NTPase"/>
</dbReference>
<evidence type="ECO:0000256" key="8">
    <source>
        <dbReference type="ARBA" id="ARBA00022967"/>
    </source>
</evidence>
<dbReference type="SUPFAM" id="SSF52540">
    <property type="entry name" value="P-loop containing nucleoside triphosphate hydrolases"/>
    <property type="match status" value="2"/>
</dbReference>
<dbReference type="RefSeq" id="WP_126609196.1">
    <property type="nucleotide sequence ID" value="NZ_AP025145.1"/>
</dbReference>
<dbReference type="Proteomes" id="UP001156690">
    <property type="component" value="Unassembled WGS sequence"/>
</dbReference>
<evidence type="ECO:0000256" key="5">
    <source>
        <dbReference type="ARBA" id="ARBA00022737"/>
    </source>
</evidence>
<dbReference type="FunFam" id="3.40.50.300:FF:000127">
    <property type="entry name" value="Ribose import ATP-binding protein RbsA"/>
    <property type="match status" value="1"/>
</dbReference>
<keyword evidence="5" id="KW-0677">Repeat</keyword>
<dbReference type="PROSITE" id="PS00211">
    <property type="entry name" value="ABC_TRANSPORTER_1"/>
    <property type="match status" value="1"/>
</dbReference>
<keyword evidence="7" id="KW-0067">ATP-binding</keyword>
<feature type="domain" description="ABC transporter" evidence="10">
    <location>
        <begin position="27"/>
        <end position="263"/>
    </location>
</feature>
<dbReference type="Gene3D" id="3.40.50.300">
    <property type="entry name" value="P-loop containing nucleotide triphosphate hydrolases"/>
    <property type="match status" value="2"/>
</dbReference>
<evidence type="ECO:0000256" key="6">
    <source>
        <dbReference type="ARBA" id="ARBA00022741"/>
    </source>
</evidence>
<dbReference type="InterPro" id="IPR003593">
    <property type="entry name" value="AAA+_ATPase"/>
</dbReference>
<evidence type="ECO:0000259" key="10">
    <source>
        <dbReference type="PROSITE" id="PS50893"/>
    </source>
</evidence>
<organism evidence="11 12">
    <name type="scientific">Vibrio penaeicida</name>
    <dbReference type="NCBI Taxonomy" id="104609"/>
    <lineage>
        <taxon>Bacteria</taxon>
        <taxon>Pseudomonadati</taxon>
        <taxon>Pseudomonadota</taxon>
        <taxon>Gammaproteobacteria</taxon>
        <taxon>Vibrionales</taxon>
        <taxon>Vibrionaceae</taxon>
        <taxon>Vibrio</taxon>
    </lineage>
</organism>
<keyword evidence="8" id="KW-1278">Translocase</keyword>
<dbReference type="Pfam" id="PF00005">
    <property type="entry name" value="ABC_tran"/>
    <property type="match status" value="2"/>
</dbReference>